<proteinExistence type="predicted"/>
<dbReference type="EMBL" id="BARS01057237">
    <property type="protein sequence ID" value="GAG49717.1"/>
    <property type="molecule type" value="Genomic_DNA"/>
</dbReference>
<evidence type="ECO:0000313" key="2">
    <source>
        <dbReference type="EMBL" id="GAG49717.1"/>
    </source>
</evidence>
<reference evidence="2" key="1">
    <citation type="journal article" date="2014" name="Front. Microbiol.">
        <title>High frequency of phylogenetically diverse reductive dehalogenase-homologous genes in deep subseafloor sedimentary metagenomes.</title>
        <authorList>
            <person name="Kawai M."/>
            <person name="Futagami T."/>
            <person name="Toyoda A."/>
            <person name="Takaki Y."/>
            <person name="Nishi S."/>
            <person name="Hori S."/>
            <person name="Arai W."/>
            <person name="Tsubouchi T."/>
            <person name="Morono Y."/>
            <person name="Uchiyama I."/>
            <person name="Ito T."/>
            <person name="Fujiyama A."/>
            <person name="Inagaki F."/>
            <person name="Takami H."/>
        </authorList>
    </citation>
    <scope>NUCLEOTIDE SEQUENCE</scope>
    <source>
        <strain evidence="2">Expedition CK06-06</strain>
    </source>
</reference>
<comment type="caution">
    <text evidence="2">The sequence shown here is derived from an EMBL/GenBank/DDBJ whole genome shotgun (WGS) entry which is preliminary data.</text>
</comment>
<feature type="transmembrane region" description="Helical" evidence="1">
    <location>
        <begin position="69"/>
        <end position="90"/>
    </location>
</feature>
<keyword evidence="1" id="KW-0472">Membrane</keyword>
<name>X0YSD3_9ZZZZ</name>
<organism evidence="2">
    <name type="scientific">marine sediment metagenome</name>
    <dbReference type="NCBI Taxonomy" id="412755"/>
    <lineage>
        <taxon>unclassified sequences</taxon>
        <taxon>metagenomes</taxon>
        <taxon>ecological metagenomes</taxon>
    </lineage>
</organism>
<keyword evidence="1" id="KW-0812">Transmembrane</keyword>
<evidence type="ECO:0000256" key="1">
    <source>
        <dbReference type="SAM" id="Phobius"/>
    </source>
</evidence>
<accession>X0YSD3</accession>
<sequence>EKIRKCQLKRGADPIMENLLDIKIMKQYYHRKGGKNKMRKICEILIVVAAISLIVGVISRLIVEPIMGIEAQAFLQFTQACLLFAIALAAREWMIAKGK</sequence>
<gene>
    <name evidence="2" type="ORF">S01H1_83999</name>
</gene>
<feature type="transmembrane region" description="Helical" evidence="1">
    <location>
        <begin position="41"/>
        <end position="63"/>
    </location>
</feature>
<dbReference type="AlphaFoldDB" id="X0YSD3"/>
<feature type="non-terminal residue" evidence="2">
    <location>
        <position position="1"/>
    </location>
</feature>
<protein>
    <submittedName>
        <fullName evidence="2">Uncharacterized protein</fullName>
    </submittedName>
</protein>
<keyword evidence="1" id="KW-1133">Transmembrane helix</keyword>